<evidence type="ECO:0000259" key="4">
    <source>
        <dbReference type="SMART" id="SM00861"/>
    </source>
</evidence>
<dbReference type="CDD" id="cd07036">
    <property type="entry name" value="TPP_PYR_E1-PDHc-beta_like"/>
    <property type="match status" value="1"/>
</dbReference>
<dbReference type="InterPro" id="IPR029061">
    <property type="entry name" value="THDP-binding"/>
</dbReference>
<dbReference type="SUPFAM" id="SSF52518">
    <property type="entry name" value="Thiamin diphosphate-binding fold (THDP-binding)"/>
    <property type="match status" value="1"/>
</dbReference>
<proteinExistence type="predicted"/>
<dbReference type="InterPro" id="IPR033248">
    <property type="entry name" value="Transketolase_C"/>
</dbReference>
<dbReference type="EC" id="1.2.4.4" evidence="5"/>
<dbReference type="GO" id="GO:0003863">
    <property type="term" value="F:branched-chain 2-oxo acid dehydrogenase activity"/>
    <property type="evidence" value="ECO:0007669"/>
    <property type="project" value="UniProtKB-EC"/>
</dbReference>
<comment type="cofactor">
    <cofactor evidence="1">
        <name>thiamine diphosphate</name>
        <dbReference type="ChEBI" id="CHEBI:58937"/>
    </cofactor>
</comment>
<dbReference type="PANTHER" id="PTHR43257:SF2">
    <property type="entry name" value="PYRUVATE DEHYDROGENASE E1 COMPONENT SUBUNIT BETA"/>
    <property type="match status" value="1"/>
</dbReference>
<comment type="caution">
    <text evidence="5">The sequence shown here is derived from an EMBL/GenBank/DDBJ whole genome shotgun (WGS) entry which is preliminary data.</text>
</comment>
<dbReference type="InterPro" id="IPR005475">
    <property type="entry name" value="Transketolase-like_Pyr-bd"/>
</dbReference>
<keyword evidence="6" id="KW-1185">Reference proteome</keyword>
<protein>
    <submittedName>
        <fullName evidence="5">Pyruvate dehydrogenase E1 component beta subunit/2-oxoisovalerate dehydrogenase E1 component</fullName>
        <ecNumber evidence="5">1.2.4.1</ecNumber>
        <ecNumber evidence="5">1.2.4.4</ecNumber>
    </submittedName>
</protein>
<dbReference type="Pfam" id="PF02779">
    <property type="entry name" value="Transket_pyr"/>
    <property type="match status" value="1"/>
</dbReference>
<keyword evidence="3" id="KW-0786">Thiamine pyrophosphate</keyword>
<dbReference type="GO" id="GO:0004739">
    <property type="term" value="F:pyruvate dehydrogenase (acetyl-transferring) activity"/>
    <property type="evidence" value="ECO:0007669"/>
    <property type="project" value="UniProtKB-EC"/>
</dbReference>
<dbReference type="Pfam" id="PF02780">
    <property type="entry name" value="Transketolase_C"/>
    <property type="match status" value="1"/>
</dbReference>
<dbReference type="RefSeq" id="WP_183705865.1">
    <property type="nucleotide sequence ID" value="NZ_JACHFE010000009.1"/>
</dbReference>
<dbReference type="Proteomes" id="UP000591735">
    <property type="component" value="Unassembled WGS sequence"/>
</dbReference>
<gene>
    <name evidence="5" type="ORF">HNR38_003062</name>
</gene>
<name>A0A840UJT1_9GAMM</name>
<reference evidence="5 6" key="1">
    <citation type="submission" date="2020-08" db="EMBL/GenBank/DDBJ databases">
        <title>Genomic Encyclopedia of Type Strains, Phase IV (KMG-IV): sequencing the most valuable type-strain genomes for metagenomic binning, comparative biology and taxonomic classification.</title>
        <authorList>
            <person name="Goeker M."/>
        </authorList>
    </citation>
    <scope>NUCLEOTIDE SEQUENCE [LARGE SCALE GENOMIC DNA]</scope>
    <source>
        <strain evidence="5 6">DSM 22359</strain>
    </source>
</reference>
<dbReference type="AlphaFoldDB" id="A0A840UJT1"/>
<evidence type="ECO:0000256" key="3">
    <source>
        <dbReference type="ARBA" id="ARBA00023052"/>
    </source>
</evidence>
<evidence type="ECO:0000313" key="6">
    <source>
        <dbReference type="Proteomes" id="UP000591735"/>
    </source>
</evidence>
<dbReference type="SMART" id="SM00861">
    <property type="entry name" value="Transket_pyr"/>
    <property type="match status" value="1"/>
</dbReference>
<dbReference type="Gene3D" id="3.40.50.920">
    <property type="match status" value="1"/>
</dbReference>
<dbReference type="InterPro" id="IPR009014">
    <property type="entry name" value="Transketo_C/PFOR_II"/>
</dbReference>
<dbReference type="SUPFAM" id="SSF52922">
    <property type="entry name" value="TK C-terminal domain-like"/>
    <property type="match status" value="1"/>
</dbReference>
<keyword evidence="5" id="KW-0670">Pyruvate</keyword>
<feature type="domain" description="Transketolase-like pyrimidine-binding" evidence="4">
    <location>
        <begin position="19"/>
        <end position="194"/>
    </location>
</feature>
<dbReference type="Gene3D" id="3.40.50.970">
    <property type="match status" value="1"/>
</dbReference>
<dbReference type="PANTHER" id="PTHR43257">
    <property type="entry name" value="PYRUVATE DEHYDROGENASE E1 COMPONENT BETA SUBUNIT"/>
    <property type="match status" value="1"/>
</dbReference>
<organism evidence="5 6">
    <name type="scientific">Marinobacter oulmenensis</name>
    <dbReference type="NCBI Taxonomy" id="643747"/>
    <lineage>
        <taxon>Bacteria</taxon>
        <taxon>Pseudomonadati</taxon>
        <taxon>Pseudomonadota</taxon>
        <taxon>Gammaproteobacteria</taxon>
        <taxon>Pseudomonadales</taxon>
        <taxon>Marinobacteraceae</taxon>
        <taxon>Marinobacter</taxon>
    </lineage>
</organism>
<sequence>MQDDYQGGPGAGRGLPRKRRVIDCLNSALAEMMAADDRIMFWGEDILDPYGGAFKVSRGLSKRFGERVLTTPISEAAIVGIAAGRAMRGLPTVVEIMFGDFVTLCADQIVNHATKLPWVYNNQVQVPLVIRTPMGGYRGYGATHSQSLEKMFCGVPGLTVLAVNSYTDPGALLREAFALETPVLFVEQKILYARFVDALPVAPEKPDVALVCYGTMVEFSVQAAHRLSQEEEVYCKVVPVQQIWPLDEMSLVRELQSAERVLVIEEGTNGYGFGGECARLLARLGKPMGFVAANPHPIPNSRVYEDRALPSVDRIVEKAIQLFEQT</sequence>
<evidence type="ECO:0000256" key="2">
    <source>
        <dbReference type="ARBA" id="ARBA00023002"/>
    </source>
</evidence>
<evidence type="ECO:0000313" key="5">
    <source>
        <dbReference type="EMBL" id="MBB5322555.1"/>
    </source>
</evidence>
<accession>A0A840UJT1</accession>
<dbReference type="EMBL" id="JACHFE010000009">
    <property type="protein sequence ID" value="MBB5322555.1"/>
    <property type="molecule type" value="Genomic_DNA"/>
</dbReference>
<dbReference type="EC" id="1.2.4.1" evidence="5"/>
<evidence type="ECO:0000256" key="1">
    <source>
        <dbReference type="ARBA" id="ARBA00001964"/>
    </source>
</evidence>
<keyword evidence="2 5" id="KW-0560">Oxidoreductase</keyword>